<gene>
    <name evidence="1" type="ORF">O1R50_03420</name>
</gene>
<dbReference type="InterPro" id="IPR036894">
    <property type="entry name" value="YbaB-like_sf"/>
</dbReference>
<dbReference type="AlphaFoldDB" id="A0A9X3PHJ0"/>
<dbReference type="SUPFAM" id="SSF82607">
    <property type="entry name" value="YbaB-like"/>
    <property type="match status" value="1"/>
</dbReference>
<sequence>MTAPDLAAAIGAWASRARAKVAESRAARAEAFPGFRFESGSGAIAIDIGPNLELRSCEIHPAGYDIRDVLEREFLTAYNSAFTAAQVQKAEAMRDLAAARRNGG</sequence>
<evidence type="ECO:0000313" key="2">
    <source>
        <dbReference type="Proteomes" id="UP001146067"/>
    </source>
</evidence>
<reference evidence="1" key="1">
    <citation type="submission" date="2022-12" db="EMBL/GenBank/DDBJ databases">
        <title>Gycomyces niveus sp.nov.,a novel actinomycete isolated from soil in Shouguan.</title>
        <authorList>
            <person name="Yang X."/>
        </authorList>
    </citation>
    <scope>NUCLEOTIDE SEQUENCE</scope>
    <source>
        <strain evidence="1">NEAU-A15</strain>
    </source>
</reference>
<accession>A0A9X3PHJ0</accession>
<proteinExistence type="predicted"/>
<dbReference type="Proteomes" id="UP001146067">
    <property type="component" value="Unassembled WGS sequence"/>
</dbReference>
<comment type="caution">
    <text evidence="1">The sequence shown here is derived from an EMBL/GenBank/DDBJ whole genome shotgun (WGS) entry which is preliminary data.</text>
</comment>
<dbReference type="Gene3D" id="3.30.1310.10">
    <property type="entry name" value="Nucleoid-associated protein YbaB-like domain"/>
    <property type="match status" value="1"/>
</dbReference>
<dbReference type="Pfam" id="PF02575">
    <property type="entry name" value="YbaB_DNA_bd"/>
    <property type="match status" value="1"/>
</dbReference>
<dbReference type="GO" id="GO:0003677">
    <property type="term" value="F:DNA binding"/>
    <property type="evidence" value="ECO:0007669"/>
    <property type="project" value="InterPro"/>
</dbReference>
<protein>
    <submittedName>
        <fullName evidence="1">YbaB/EbfC family nucleoid-associated protein</fullName>
    </submittedName>
</protein>
<dbReference type="EMBL" id="JAPZVP010000002">
    <property type="protein sequence ID" value="MDA1358655.1"/>
    <property type="molecule type" value="Genomic_DNA"/>
</dbReference>
<name>A0A9X3PHJ0_9ACTN</name>
<dbReference type="InterPro" id="IPR004401">
    <property type="entry name" value="YbaB/EbfC"/>
</dbReference>
<evidence type="ECO:0000313" key="1">
    <source>
        <dbReference type="EMBL" id="MDA1358655.1"/>
    </source>
</evidence>
<keyword evidence="2" id="KW-1185">Reference proteome</keyword>
<dbReference type="RefSeq" id="WP_270108462.1">
    <property type="nucleotide sequence ID" value="NZ_JAPZVP010000002.1"/>
</dbReference>
<organism evidence="1 2">
    <name type="scientific">Glycomyces luteolus</name>
    <dbReference type="NCBI Taxonomy" id="2670330"/>
    <lineage>
        <taxon>Bacteria</taxon>
        <taxon>Bacillati</taxon>
        <taxon>Actinomycetota</taxon>
        <taxon>Actinomycetes</taxon>
        <taxon>Glycomycetales</taxon>
        <taxon>Glycomycetaceae</taxon>
        <taxon>Glycomyces</taxon>
    </lineage>
</organism>